<organism evidence="1 2">
    <name type="scientific">Ooceraea biroi</name>
    <name type="common">Clonal raider ant</name>
    <name type="synonym">Cerapachys biroi</name>
    <dbReference type="NCBI Taxonomy" id="2015173"/>
    <lineage>
        <taxon>Eukaryota</taxon>
        <taxon>Metazoa</taxon>
        <taxon>Ecdysozoa</taxon>
        <taxon>Arthropoda</taxon>
        <taxon>Hexapoda</taxon>
        <taxon>Insecta</taxon>
        <taxon>Pterygota</taxon>
        <taxon>Neoptera</taxon>
        <taxon>Endopterygota</taxon>
        <taxon>Hymenoptera</taxon>
        <taxon>Apocrita</taxon>
        <taxon>Aculeata</taxon>
        <taxon>Formicoidea</taxon>
        <taxon>Formicidae</taxon>
        <taxon>Dorylinae</taxon>
        <taxon>Ooceraea</taxon>
    </lineage>
</organism>
<dbReference type="AlphaFoldDB" id="A0A026X1N2"/>
<dbReference type="EMBL" id="KK107025">
    <property type="protein sequence ID" value="EZA62210.1"/>
    <property type="molecule type" value="Genomic_DNA"/>
</dbReference>
<dbReference type="InterPro" id="IPR036397">
    <property type="entry name" value="RNaseH_sf"/>
</dbReference>
<keyword evidence="2" id="KW-1185">Reference proteome</keyword>
<evidence type="ECO:0000313" key="2">
    <source>
        <dbReference type="Proteomes" id="UP000053097"/>
    </source>
</evidence>
<dbReference type="GO" id="GO:0003676">
    <property type="term" value="F:nucleic acid binding"/>
    <property type="evidence" value="ECO:0007669"/>
    <property type="project" value="InterPro"/>
</dbReference>
<protein>
    <recommendedName>
        <fullName evidence="3">Mos1 transposase HTH domain-containing protein</fullName>
    </recommendedName>
</protein>
<accession>A0A026X1N2</accession>
<dbReference type="Gene3D" id="3.30.420.10">
    <property type="entry name" value="Ribonuclease H-like superfamily/Ribonuclease H"/>
    <property type="match status" value="1"/>
</dbReference>
<sequence length="81" mass="9749">MSDTQIKEWFRRFKDGRVSVDSDLRSDRPSTSKTALFPKLKHPLKGKRFDNVEEIKRNVTRELLAITKKDFQDSFRKWVHR</sequence>
<dbReference type="Proteomes" id="UP000053097">
    <property type="component" value="Unassembled WGS sequence"/>
</dbReference>
<gene>
    <name evidence="1" type="ORF">X777_05149</name>
</gene>
<proteinExistence type="predicted"/>
<evidence type="ECO:0008006" key="3">
    <source>
        <dbReference type="Google" id="ProtNLM"/>
    </source>
</evidence>
<name>A0A026X1N2_OOCBI</name>
<reference evidence="1 2" key="1">
    <citation type="journal article" date="2014" name="Curr. Biol.">
        <title>The genome of the clonal raider ant Cerapachys biroi.</title>
        <authorList>
            <person name="Oxley P.R."/>
            <person name="Ji L."/>
            <person name="Fetter-Pruneda I."/>
            <person name="McKenzie S.K."/>
            <person name="Li C."/>
            <person name="Hu H."/>
            <person name="Zhang G."/>
            <person name="Kronauer D.J."/>
        </authorList>
    </citation>
    <scope>NUCLEOTIDE SEQUENCE [LARGE SCALE GENOMIC DNA]</scope>
</reference>
<evidence type="ECO:0000313" key="1">
    <source>
        <dbReference type="EMBL" id="EZA62210.1"/>
    </source>
</evidence>